<protein>
    <submittedName>
        <fullName evidence="1">Uncharacterized protein</fullName>
    </submittedName>
</protein>
<organism evidence="1">
    <name type="scientific">marine sediment metagenome</name>
    <dbReference type="NCBI Taxonomy" id="412755"/>
    <lineage>
        <taxon>unclassified sequences</taxon>
        <taxon>metagenomes</taxon>
        <taxon>ecological metagenomes</taxon>
    </lineage>
</organism>
<comment type="caution">
    <text evidence="1">The sequence shown here is derived from an EMBL/GenBank/DDBJ whole genome shotgun (WGS) entry which is preliminary data.</text>
</comment>
<dbReference type="EMBL" id="BARU01024918">
    <property type="protein sequence ID" value="GAH54821.1"/>
    <property type="molecule type" value="Genomic_DNA"/>
</dbReference>
<dbReference type="AlphaFoldDB" id="X1GA80"/>
<evidence type="ECO:0000313" key="1">
    <source>
        <dbReference type="EMBL" id="GAH54821.1"/>
    </source>
</evidence>
<sequence length="43" mass="5094">GICFWVDLPYCPNLNVEREKVRKAKLPETAWTNEGNLWDNYPL</sequence>
<gene>
    <name evidence="1" type="ORF">S03H2_40215</name>
</gene>
<feature type="non-terminal residue" evidence="1">
    <location>
        <position position="1"/>
    </location>
</feature>
<proteinExistence type="predicted"/>
<accession>X1GA80</accession>
<reference evidence="1" key="1">
    <citation type="journal article" date="2014" name="Front. Microbiol.">
        <title>High frequency of phylogenetically diverse reductive dehalogenase-homologous genes in deep subseafloor sedimentary metagenomes.</title>
        <authorList>
            <person name="Kawai M."/>
            <person name="Futagami T."/>
            <person name="Toyoda A."/>
            <person name="Takaki Y."/>
            <person name="Nishi S."/>
            <person name="Hori S."/>
            <person name="Arai W."/>
            <person name="Tsubouchi T."/>
            <person name="Morono Y."/>
            <person name="Uchiyama I."/>
            <person name="Ito T."/>
            <person name="Fujiyama A."/>
            <person name="Inagaki F."/>
            <person name="Takami H."/>
        </authorList>
    </citation>
    <scope>NUCLEOTIDE SEQUENCE</scope>
    <source>
        <strain evidence="1">Expedition CK06-06</strain>
    </source>
</reference>
<name>X1GA80_9ZZZZ</name>